<accession>A0A699H0M2</accession>
<organism evidence="3">
    <name type="scientific">Tanacetum cinerariifolium</name>
    <name type="common">Dalmatian daisy</name>
    <name type="synonym">Chrysanthemum cinerariifolium</name>
    <dbReference type="NCBI Taxonomy" id="118510"/>
    <lineage>
        <taxon>Eukaryota</taxon>
        <taxon>Viridiplantae</taxon>
        <taxon>Streptophyta</taxon>
        <taxon>Embryophyta</taxon>
        <taxon>Tracheophyta</taxon>
        <taxon>Spermatophyta</taxon>
        <taxon>Magnoliopsida</taxon>
        <taxon>eudicotyledons</taxon>
        <taxon>Gunneridae</taxon>
        <taxon>Pentapetalae</taxon>
        <taxon>asterids</taxon>
        <taxon>campanulids</taxon>
        <taxon>Asterales</taxon>
        <taxon>Asteraceae</taxon>
        <taxon>Asteroideae</taxon>
        <taxon>Anthemideae</taxon>
        <taxon>Anthemidinae</taxon>
        <taxon>Tanacetum</taxon>
    </lineage>
</organism>
<comment type="caution">
    <text evidence="3">The sequence shown here is derived from an EMBL/GenBank/DDBJ whole genome shotgun (WGS) entry which is preliminary data.</text>
</comment>
<evidence type="ECO:0000259" key="2">
    <source>
        <dbReference type="Pfam" id="PF07727"/>
    </source>
</evidence>
<feature type="domain" description="Reverse transcriptase Ty1/copia-type" evidence="2">
    <location>
        <begin position="594"/>
        <end position="691"/>
    </location>
</feature>
<name>A0A699H0M2_TANCI</name>
<protein>
    <submittedName>
        <fullName evidence="3">Copia protein</fullName>
    </submittedName>
</protein>
<gene>
    <name evidence="3" type="ORF">Tci_285373</name>
</gene>
<reference evidence="3" key="1">
    <citation type="journal article" date="2019" name="Sci. Rep.">
        <title>Draft genome of Tanacetum cinerariifolium, the natural source of mosquito coil.</title>
        <authorList>
            <person name="Yamashiro T."/>
            <person name="Shiraishi A."/>
            <person name="Satake H."/>
            <person name="Nakayama K."/>
        </authorList>
    </citation>
    <scope>NUCLEOTIDE SEQUENCE</scope>
</reference>
<evidence type="ECO:0000256" key="1">
    <source>
        <dbReference type="SAM" id="MobiDB-lite"/>
    </source>
</evidence>
<evidence type="ECO:0000313" key="3">
    <source>
        <dbReference type="EMBL" id="GEX13398.1"/>
    </source>
</evidence>
<dbReference type="PANTHER" id="PTHR11439">
    <property type="entry name" value="GAG-POL-RELATED RETROTRANSPOSON"/>
    <property type="match status" value="1"/>
</dbReference>
<sequence length="877" mass="100097">MSTQQDIYAASSENCPHMLNKDNYVPWSYCLLRYAKSRPNGKLIYNSIMNGSYVRRMIPEPDIYAAVDSCETAQEIWLHVQQMMEGSDIEIQNKKANLFNEWERNKHFPEKIASNLKFLNNLQPEWSRHVTIIHQTKDLHTVDYTQLYDFLKYNQKEMVGGNGENQFRQYASRNVGNQVRCYNYRGLGHLARNCTVRPKRKDATYLQTQLLIAQKEEAEIQLQAKEFDLMDAVADLDEIEEVNANCILMANFHQASTSGTQTNKAPVYNSDRTAEVSEQKDITKGTSVNTQFCKQSVLEKPHSSSGSKLYVVAPFLKSKGLSKINETHALSKPVTSNSVPTPQESNVVKNNKVIAPGMFRINPFKPLGKKSMYLTKLEQARPQTRSNTKNDNVPSASKSSCSKNKEVEVEEHLRDLPLSKNKNIYHLNVLTLGLLFRMINQKLFVLCLFLWAKAIATVCYTQNRSIIHRRFNKTPYDLINDRKPDISFLHVFSALCYPKNDREDIGKLGAKGLDLTYAPSKITTQQPTEGELDLLFEAVYDDHFGGQPSATPRTVLAAQAPQVHQTPTNVKETMIDPEWIESMQEELLQFKRLDVWVLVPAPDNIKPFTLRWLFKNKHDEENTVIRNKTRLVVRGYRQEEEIKFEESVAPVARMEAIRIFLAYVAHKSFSVSNGRETAFLHGTIDPTLFIRCFKDDILVVQVYVDDIIFGSAHPSTLHATCLCARYQAKPTKKHLKEDKRIFRYLQGTANTGLWYTKASGFELTGFLDANYAGCKDTFKSTSGGAQFLGENLVSWSSKKQDCMALSTAKAEYMSLSACCAQVLWMRTQLTDYGFHFNKIPILCDSKLAIAISCNLVQHSRTKPIVVRYHFIKEHVEK</sequence>
<dbReference type="EMBL" id="BKCJ010091296">
    <property type="protein sequence ID" value="GEX13398.1"/>
    <property type="molecule type" value="Genomic_DNA"/>
</dbReference>
<dbReference type="AlphaFoldDB" id="A0A699H0M2"/>
<feature type="region of interest" description="Disordered" evidence="1">
    <location>
        <begin position="379"/>
        <end position="406"/>
    </location>
</feature>
<dbReference type="Pfam" id="PF07727">
    <property type="entry name" value="RVT_2"/>
    <property type="match status" value="1"/>
</dbReference>
<dbReference type="PANTHER" id="PTHR11439:SF495">
    <property type="entry name" value="REVERSE TRANSCRIPTASE, RNA-DEPENDENT DNA POLYMERASE-RELATED"/>
    <property type="match status" value="1"/>
</dbReference>
<feature type="compositionally biased region" description="Polar residues" evidence="1">
    <location>
        <begin position="381"/>
        <end position="402"/>
    </location>
</feature>
<feature type="non-terminal residue" evidence="3">
    <location>
        <position position="877"/>
    </location>
</feature>
<dbReference type="CDD" id="cd09272">
    <property type="entry name" value="RNase_HI_RT_Ty1"/>
    <property type="match status" value="1"/>
</dbReference>
<dbReference type="InterPro" id="IPR013103">
    <property type="entry name" value="RVT_2"/>
</dbReference>
<proteinExistence type="predicted"/>